<comment type="caution">
    <text evidence="2">The sequence shown here is derived from an EMBL/GenBank/DDBJ whole genome shotgun (WGS) entry which is preliminary data.</text>
</comment>
<organism evidence="2 3">
    <name type="scientific">Actinoallomurus iriomotensis</name>
    <dbReference type="NCBI Taxonomy" id="478107"/>
    <lineage>
        <taxon>Bacteria</taxon>
        <taxon>Bacillati</taxon>
        <taxon>Actinomycetota</taxon>
        <taxon>Actinomycetes</taxon>
        <taxon>Streptosporangiales</taxon>
        <taxon>Thermomonosporaceae</taxon>
        <taxon>Actinoallomurus</taxon>
    </lineage>
</organism>
<dbReference type="EMBL" id="BSTK01000004">
    <property type="protein sequence ID" value="GLY85137.1"/>
    <property type="molecule type" value="Genomic_DNA"/>
</dbReference>
<proteinExistence type="predicted"/>
<feature type="region of interest" description="Disordered" evidence="1">
    <location>
        <begin position="31"/>
        <end position="69"/>
    </location>
</feature>
<reference evidence="2" key="1">
    <citation type="submission" date="2023-03" db="EMBL/GenBank/DDBJ databases">
        <title>Actinoallomurus iriomotensis NBRC 103684.</title>
        <authorList>
            <person name="Ichikawa N."/>
            <person name="Sato H."/>
            <person name="Tonouchi N."/>
        </authorList>
    </citation>
    <scope>NUCLEOTIDE SEQUENCE</scope>
    <source>
        <strain evidence="2">NBRC 103684</strain>
    </source>
</reference>
<dbReference type="RefSeq" id="WP_285571768.1">
    <property type="nucleotide sequence ID" value="NZ_BSTK01000004.1"/>
</dbReference>
<sequence length="109" mass="10942">MANAMEAAFPHVEMEPVSRRCSRSRRCCGRRLFPRTGGREDGRPASRGIGVAPTGGPALPPGGDSRAAAVGPAIAGASVSVGVSITAQTNAVPAAIGTAAAPAMTLFER</sequence>
<feature type="compositionally biased region" description="Low complexity" evidence="1">
    <location>
        <begin position="50"/>
        <end position="69"/>
    </location>
</feature>
<dbReference type="Proteomes" id="UP001165074">
    <property type="component" value="Unassembled WGS sequence"/>
</dbReference>
<dbReference type="AlphaFoldDB" id="A0A9W6S3K9"/>
<gene>
    <name evidence="2" type="ORF">Airi02_030660</name>
</gene>
<keyword evidence="3" id="KW-1185">Reference proteome</keyword>
<evidence type="ECO:0000313" key="2">
    <source>
        <dbReference type="EMBL" id="GLY85137.1"/>
    </source>
</evidence>
<evidence type="ECO:0000313" key="3">
    <source>
        <dbReference type="Proteomes" id="UP001165074"/>
    </source>
</evidence>
<feature type="region of interest" description="Disordered" evidence="1">
    <location>
        <begin position="1"/>
        <end position="20"/>
    </location>
</feature>
<name>A0A9W6S3K9_9ACTN</name>
<accession>A0A9W6S3K9</accession>
<protein>
    <submittedName>
        <fullName evidence="2">Uncharacterized protein</fullName>
    </submittedName>
</protein>
<evidence type="ECO:0000256" key="1">
    <source>
        <dbReference type="SAM" id="MobiDB-lite"/>
    </source>
</evidence>